<dbReference type="EMBL" id="LN890285">
    <property type="protein sequence ID" value="CUR53031.1"/>
    <property type="molecule type" value="Genomic_DNA"/>
</dbReference>
<dbReference type="AlphaFoldDB" id="A0A160SYD6"/>
<dbReference type="Pfam" id="PF18269">
    <property type="entry name" value="T3SS_ATPase_C"/>
    <property type="match status" value="1"/>
</dbReference>
<dbReference type="InterPro" id="IPR000194">
    <property type="entry name" value="ATPase_F1/V1/A1_a/bsu_nucl-bd"/>
</dbReference>
<dbReference type="STRING" id="98804.BTSPAZIEG_0046"/>
<keyword evidence="20" id="KW-1185">Reference proteome</keyword>
<evidence type="ECO:0000256" key="1">
    <source>
        <dbReference type="ARBA" id="ARBA00004496"/>
    </source>
</evidence>
<dbReference type="SUPFAM" id="SSF52540">
    <property type="entry name" value="P-loop containing nucleoside triphosphate hydrolases"/>
    <property type="match status" value="1"/>
</dbReference>
<evidence type="ECO:0000256" key="10">
    <source>
        <dbReference type="ARBA" id="ARBA00022840"/>
    </source>
</evidence>
<keyword evidence="15" id="KW-0066">ATP synthesis</keyword>
<comment type="function">
    <text evidence="17">Probable catalytic subunit of a protein translocase for flagellum-specific export, or a proton translocase involved in local circuits at the flagellum. May be involved in a specialized protein export pathway that proceeds without signal peptide cleavage.</text>
</comment>
<reference evidence="20" key="1">
    <citation type="submission" date="2015-10" db="EMBL/GenBank/DDBJ databases">
        <authorList>
            <person name="Manzano-Marin A."/>
            <person name="Manzano-Marin A."/>
        </authorList>
    </citation>
    <scope>NUCLEOTIDE SEQUENCE [LARGE SCALE GENOMIC DNA]</scope>
    <source>
        <strain evidence="20">BTs</strain>
    </source>
</reference>
<dbReference type="SMART" id="SM00382">
    <property type="entry name" value="AAA"/>
    <property type="match status" value="1"/>
</dbReference>
<keyword evidence="8" id="KW-0375">Hydrogen ion transport</keyword>
<accession>A0A160SYD6</accession>
<dbReference type="GO" id="GO:0016887">
    <property type="term" value="F:ATP hydrolysis activity"/>
    <property type="evidence" value="ECO:0007669"/>
    <property type="project" value="InterPro"/>
</dbReference>
<evidence type="ECO:0000256" key="17">
    <source>
        <dbReference type="ARBA" id="ARBA00037170"/>
    </source>
</evidence>
<organism evidence="19 20">
    <name type="scientific">Buchnera aphidicola subsp. Tuberolachnus salignus</name>
    <dbReference type="NCBI Taxonomy" id="98804"/>
    <lineage>
        <taxon>Bacteria</taxon>
        <taxon>Pseudomonadati</taxon>
        <taxon>Pseudomonadota</taxon>
        <taxon>Gammaproteobacteria</taxon>
        <taxon>Enterobacterales</taxon>
        <taxon>Erwiniaceae</taxon>
        <taxon>Buchnera</taxon>
    </lineage>
</organism>
<comment type="similarity">
    <text evidence="2">Belongs to the ATPase alpha/beta chains family.</text>
</comment>
<dbReference type="GO" id="GO:0008564">
    <property type="term" value="F:protein-exporting ATPase activity"/>
    <property type="evidence" value="ECO:0007669"/>
    <property type="project" value="UniProtKB-EC"/>
</dbReference>
<evidence type="ECO:0000256" key="7">
    <source>
        <dbReference type="ARBA" id="ARBA00022741"/>
    </source>
</evidence>
<dbReference type="Gene3D" id="3.40.50.12240">
    <property type="match status" value="1"/>
</dbReference>
<dbReference type="EC" id="7.1.2.2" evidence="3"/>
<dbReference type="InterPro" id="IPR005714">
    <property type="entry name" value="ATPase_T3SS_FliI/YscN"/>
</dbReference>
<evidence type="ECO:0000256" key="2">
    <source>
        <dbReference type="ARBA" id="ARBA00008936"/>
    </source>
</evidence>
<evidence type="ECO:0000256" key="5">
    <source>
        <dbReference type="ARBA" id="ARBA00022448"/>
    </source>
</evidence>
<sequence length="460" mass="52186">MIFQKNPWFYELDNFKNKIKFLPHFILSGYLISINDLVLEVVGLHHEIGSICYIECFKNFKRFLVTCEIIGFQEKKTFLIAFDCTYNFFPKARVFIKNNSQSFFENKQIFPFGNGLLGRVLDSTGIPIDTLGSFKGEVVYNTVYHKQINPLKRQPINKIFDTGIRAINSLLTIGRGQRIGIFARPGVGKSLLLGMITRHSSVDIIIIALIGERNREVLDFVRQVLDVTSLKKSIIIVSSADSPPILRVKAASYATSLAEFFRSLNKNVLLICDSLTRYAIAYREISLSLGSFPISRGYPASIFSKIPELIERTGNSENKLGTITSFYTILTEGDMDNDPILDISKSILDGHIFLSDKLANSGHYPAIDIETSISRLMSSIISPEHLKNSIFLKKLISCYNTNKDLVTLGAYTNGQNLLLDQAIKIWPFLEKFLQQDFLLNYSYRTSIIQLEKLLNKLKIR</sequence>
<dbReference type="CDD" id="cd01136">
    <property type="entry name" value="ATPase_flagellum-secretory_path_III"/>
    <property type="match status" value="1"/>
</dbReference>
<name>A0A160SYD6_BUCTT</name>
<dbReference type="NCBIfam" id="TIGR01026">
    <property type="entry name" value="fliI_yscN"/>
    <property type="match status" value="1"/>
</dbReference>
<keyword evidence="19" id="KW-0378">Hydrolase</keyword>
<evidence type="ECO:0000256" key="11">
    <source>
        <dbReference type="ARBA" id="ARBA00022927"/>
    </source>
</evidence>
<dbReference type="GO" id="GO:0005737">
    <property type="term" value="C:cytoplasm"/>
    <property type="evidence" value="ECO:0007669"/>
    <property type="project" value="UniProtKB-SubCell"/>
</dbReference>
<dbReference type="PROSITE" id="PS00152">
    <property type="entry name" value="ATPASE_ALPHA_BETA"/>
    <property type="match status" value="1"/>
</dbReference>
<dbReference type="InterPro" id="IPR050053">
    <property type="entry name" value="ATPase_alpha/beta_chains"/>
</dbReference>
<dbReference type="GO" id="GO:0030257">
    <property type="term" value="C:type III protein secretion system complex"/>
    <property type="evidence" value="ECO:0007669"/>
    <property type="project" value="InterPro"/>
</dbReference>
<gene>
    <name evidence="19" type="primary">fliI</name>
    <name evidence="19" type="ORF">BTSPAZIEG_0046</name>
</gene>
<dbReference type="OrthoDB" id="9148544at2"/>
<evidence type="ECO:0000256" key="6">
    <source>
        <dbReference type="ARBA" id="ARBA00022490"/>
    </source>
</evidence>
<evidence type="ECO:0000256" key="8">
    <source>
        <dbReference type="ARBA" id="ARBA00022781"/>
    </source>
</evidence>
<keyword evidence="5" id="KW-0813">Transport</keyword>
<dbReference type="Pfam" id="PF00006">
    <property type="entry name" value="ATP-synt_ab"/>
    <property type="match status" value="1"/>
</dbReference>
<evidence type="ECO:0000256" key="4">
    <source>
        <dbReference type="ARBA" id="ARBA00020580"/>
    </source>
</evidence>
<evidence type="ECO:0000256" key="16">
    <source>
        <dbReference type="ARBA" id="ARBA00034006"/>
    </source>
</evidence>
<keyword evidence="9" id="KW-1005">Bacterial flagellum biogenesis</keyword>
<evidence type="ECO:0000256" key="13">
    <source>
        <dbReference type="ARBA" id="ARBA00023065"/>
    </source>
</evidence>
<evidence type="ECO:0000256" key="3">
    <source>
        <dbReference type="ARBA" id="ARBA00012473"/>
    </source>
</evidence>
<keyword evidence="13" id="KW-0406">Ion transport</keyword>
<feature type="domain" description="AAA+ ATPase" evidence="18">
    <location>
        <begin position="175"/>
        <end position="358"/>
    </location>
</feature>
<evidence type="ECO:0000313" key="20">
    <source>
        <dbReference type="Proteomes" id="UP000243633"/>
    </source>
</evidence>
<comment type="subcellular location">
    <subcellularLocation>
        <location evidence="1">Cytoplasm</location>
    </subcellularLocation>
</comment>
<dbReference type="PANTHER" id="PTHR15184:SF81">
    <property type="entry name" value="FLAGELLUM-SPECIFIC ATP SYNTHASE"/>
    <property type="match status" value="1"/>
</dbReference>
<dbReference type="InterPro" id="IPR003593">
    <property type="entry name" value="AAA+_ATPase"/>
</dbReference>
<keyword evidence="12" id="KW-1278">Translocase</keyword>
<dbReference type="GO" id="GO:0005524">
    <property type="term" value="F:ATP binding"/>
    <property type="evidence" value="ECO:0007669"/>
    <property type="project" value="UniProtKB-KW"/>
</dbReference>
<dbReference type="RefSeq" id="WP_075472311.1">
    <property type="nucleotide sequence ID" value="NZ_CP135003.1"/>
</dbReference>
<proteinExistence type="inferred from homology"/>
<keyword evidence="10" id="KW-0067">ATP-binding</keyword>
<evidence type="ECO:0000256" key="9">
    <source>
        <dbReference type="ARBA" id="ARBA00022795"/>
    </source>
</evidence>
<dbReference type="PANTHER" id="PTHR15184">
    <property type="entry name" value="ATP SYNTHASE"/>
    <property type="match status" value="1"/>
</dbReference>
<protein>
    <recommendedName>
        <fullName evidence="4">Flagellum-specific ATP synthase</fullName>
        <ecNumber evidence="3">7.1.2.2</ecNumber>
    </recommendedName>
</protein>
<keyword evidence="11" id="KW-0653">Protein transport</keyword>
<dbReference type="FunFam" id="3.40.50.12240:FF:000002">
    <property type="entry name" value="Flagellum-specific ATP synthase FliI"/>
    <property type="match status" value="1"/>
</dbReference>
<dbReference type="InterPro" id="IPR040627">
    <property type="entry name" value="T3SS_ATPase_C"/>
</dbReference>
<evidence type="ECO:0000256" key="14">
    <source>
        <dbReference type="ARBA" id="ARBA00023225"/>
    </source>
</evidence>
<evidence type="ECO:0000256" key="12">
    <source>
        <dbReference type="ARBA" id="ARBA00022967"/>
    </source>
</evidence>
<dbReference type="GO" id="GO:0046933">
    <property type="term" value="F:proton-transporting ATP synthase activity, rotational mechanism"/>
    <property type="evidence" value="ECO:0007669"/>
    <property type="project" value="TreeGrafter"/>
</dbReference>
<evidence type="ECO:0000256" key="15">
    <source>
        <dbReference type="ARBA" id="ARBA00023310"/>
    </source>
</evidence>
<dbReference type="InterPro" id="IPR027417">
    <property type="entry name" value="P-loop_NTPase"/>
</dbReference>
<dbReference type="GO" id="GO:0044781">
    <property type="term" value="P:bacterial-type flagellum organization"/>
    <property type="evidence" value="ECO:0007669"/>
    <property type="project" value="UniProtKB-KW"/>
</dbReference>
<keyword evidence="6" id="KW-0963">Cytoplasm</keyword>
<keyword evidence="14" id="KW-1006">Bacterial flagellum protein export</keyword>
<comment type="catalytic activity">
    <reaction evidence="16">
        <text>ATP + H2O + cellular proteinSide 1 = ADP + phosphate + cellular proteinSide 2.</text>
        <dbReference type="EC" id="7.4.2.8"/>
    </reaction>
</comment>
<dbReference type="GO" id="GO:0030254">
    <property type="term" value="P:protein secretion by the type III secretion system"/>
    <property type="evidence" value="ECO:0007669"/>
    <property type="project" value="InterPro"/>
</dbReference>
<evidence type="ECO:0000313" key="19">
    <source>
        <dbReference type="EMBL" id="CUR53031.1"/>
    </source>
</evidence>
<evidence type="ECO:0000259" key="18">
    <source>
        <dbReference type="SMART" id="SM00382"/>
    </source>
</evidence>
<dbReference type="PATRIC" id="fig|98804.3.peg.39"/>
<dbReference type="Proteomes" id="UP000243633">
    <property type="component" value="Chromosome 1"/>
</dbReference>
<keyword evidence="7" id="KW-0547">Nucleotide-binding</keyword>
<dbReference type="InterPro" id="IPR020003">
    <property type="entry name" value="ATPase_a/bsu_AS"/>
</dbReference>